<gene>
    <name evidence="2" type="ORF">FB45DRAFT_1017099</name>
</gene>
<evidence type="ECO:0000313" key="2">
    <source>
        <dbReference type="EMBL" id="KAJ7649621.1"/>
    </source>
</evidence>
<dbReference type="EMBL" id="JARKIF010000001">
    <property type="protein sequence ID" value="KAJ7649621.1"/>
    <property type="molecule type" value="Genomic_DNA"/>
</dbReference>
<organism evidence="2 3">
    <name type="scientific">Roridomyces roridus</name>
    <dbReference type="NCBI Taxonomy" id="1738132"/>
    <lineage>
        <taxon>Eukaryota</taxon>
        <taxon>Fungi</taxon>
        <taxon>Dikarya</taxon>
        <taxon>Basidiomycota</taxon>
        <taxon>Agaricomycotina</taxon>
        <taxon>Agaricomycetes</taxon>
        <taxon>Agaricomycetidae</taxon>
        <taxon>Agaricales</taxon>
        <taxon>Marasmiineae</taxon>
        <taxon>Mycenaceae</taxon>
        <taxon>Roridomyces</taxon>
    </lineage>
</organism>
<name>A0AAD7CHU2_9AGAR</name>
<feature type="transmembrane region" description="Helical" evidence="1">
    <location>
        <begin position="241"/>
        <end position="261"/>
    </location>
</feature>
<keyword evidence="1" id="KW-1133">Transmembrane helix</keyword>
<dbReference type="Proteomes" id="UP001221142">
    <property type="component" value="Unassembled WGS sequence"/>
</dbReference>
<evidence type="ECO:0000313" key="3">
    <source>
        <dbReference type="Proteomes" id="UP001221142"/>
    </source>
</evidence>
<keyword evidence="1" id="KW-0472">Membrane</keyword>
<keyword evidence="1" id="KW-0812">Transmembrane</keyword>
<feature type="transmembrane region" description="Helical" evidence="1">
    <location>
        <begin position="14"/>
        <end position="40"/>
    </location>
</feature>
<keyword evidence="3" id="KW-1185">Reference proteome</keyword>
<reference evidence="2" key="1">
    <citation type="submission" date="2023-03" db="EMBL/GenBank/DDBJ databases">
        <title>Massive genome expansion in bonnet fungi (Mycena s.s.) driven by repeated elements and novel gene families across ecological guilds.</title>
        <authorList>
            <consortium name="Lawrence Berkeley National Laboratory"/>
            <person name="Harder C.B."/>
            <person name="Miyauchi S."/>
            <person name="Viragh M."/>
            <person name="Kuo A."/>
            <person name="Thoen E."/>
            <person name="Andreopoulos B."/>
            <person name="Lu D."/>
            <person name="Skrede I."/>
            <person name="Drula E."/>
            <person name="Henrissat B."/>
            <person name="Morin E."/>
            <person name="Kohler A."/>
            <person name="Barry K."/>
            <person name="LaButti K."/>
            <person name="Morin E."/>
            <person name="Salamov A."/>
            <person name="Lipzen A."/>
            <person name="Mereny Z."/>
            <person name="Hegedus B."/>
            <person name="Baldrian P."/>
            <person name="Stursova M."/>
            <person name="Weitz H."/>
            <person name="Taylor A."/>
            <person name="Grigoriev I.V."/>
            <person name="Nagy L.G."/>
            <person name="Martin F."/>
            <person name="Kauserud H."/>
        </authorList>
    </citation>
    <scope>NUCLEOTIDE SEQUENCE</scope>
    <source>
        <strain evidence="2">9284</strain>
    </source>
</reference>
<sequence length="337" mass="37026">MSLSSAWRITCRRLLVVLVFSNTIELTLPAFHVGAFLFVVERTRQVEFEQGFAHRIARVWGVVLNRYSSWSPPPSPFVEHYMHSIPTLCLTASLIGTVSPFSAGGPFGADDWLLEHVRALTRSSHISIVFEASKMHFKDEYFKVGFNIRSRSSIHGSQPTPYTGKTLFDAGIQVELAAWSISLAGLTLKIYGSFGDPPESLTVGLILLTRSSRPSIAIEACPEVGTELSPFPRSSPSSRRYAMSMFTFVFVCTYVGVGVSGSCTNYGLNLIHIYFLSNSMGVCDGSNVGHVNAILAANSEQERLRSQSICGQSTTRPVRLSVFNLSVLVDLTEARAR</sequence>
<accession>A0AAD7CHU2</accession>
<dbReference type="AlphaFoldDB" id="A0AAD7CHU2"/>
<comment type="caution">
    <text evidence="2">The sequence shown here is derived from an EMBL/GenBank/DDBJ whole genome shotgun (WGS) entry which is preliminary data.</text>
</comment>
<evidence type="ECO:0000256" key="1">
    <source>
        <dbReference type="SAM" id="Phobius"/>
    </source>
</evidence>
<proteinExistence type="predicted"/>
<protein>
    <submittedName>
        <fullName evidence="2">Uncharacterized protein</fullName>
    </submittedName>
</protein>